<proteinExistence type="predicted"/>
<name>A0ABU2GZR1_9ACTN</name>
<gene>
    <name evidence="2" type="ORF">RD149_21890</name>
</gene>
<evidence type="ECO:0000256" key="1">
    <source>
        <dbReference type="SAM" id="Phobius"/>
    </source>
</evidence>
<dbReference type="RefSeq" id="WP_310952196.1">
    <property type="nucleotide sequence ID" value="NZ_JAVLUS010000024.1"/>
</dbReference>
<accession>A0ABU2GZR1</accession>
<protein>
    <recommendedName>
        <fullName evidence="4">Integral membrane protein</fullName>
    </recommendedName>
</protein>
<keyword evidence="1" id="KW-0812">Transmembrane</keyword>
<feature type="transmembrane region" description="Helical" evidence="1">
    <location>
        <begin position="73"/>
        <end position="93"/>
    </location>
</feature>
<comment type="caution">
    <text evidence="2">The sequence shown here is derived from an EMBL/GenBank/DDBJ whole genome shotgun (WGS) entry which is preliminary data.</text>
</comment>
<keyword evidence="1" id="KW-0472">Membrane</keyword>
<dbReference type="EMBL" id="JAVLUS010000024">
    <property type="protein sequence ID" value="MDS1116400.1"/>
    <property type="molecule type" value="Genomic_DNA"/>
</dbReference>
<dbReference type="Proteomes" id="UP001265083">
    <property type="component" value="Unassembled WGS sequence"/>
</dbReference>
<evidence type="ECO:0000313" key="2">
    <source>
        <dbReference type="EMBL" id="MDS1116400.1"/>
    </source>
</evidence>
<evidence type="ECO:0000313" key="3">
    <source>
        <dbReference type="Proteomes" id="UP001265083"/>
    </source>
</evidence>
<keyword evidence="3" id="KW-1185">Reference proteome</keyword>
<reference evidence="2 3" key="1">
    <citation type="submission" date="2023-08" db="EMBL/GenBank/DDBJ databases">
        <title>Bioegradation of LLDPE and BLDPE plastic by marine bacteria from coast plastic debris.</title>
        <authorList>
            <person name="Rong Z."/>
        </authorList>
    </citation>
    <scope>NUCLEOTIDE SEQUENCE [LARGE SCALE GENOMIC DNA]</scope>
    <source>
        <strain evidence="2 3">Z-2</strain>
    </source>
</reference>
<sequence length="95" mass="9646">MTTRSLITEAQLLAVDFQVNPTAPPGSEKFMTLVSWVGWGACLAAVCAFLIAGGKFGFDKHQGTADSEAATKVAKTCIGCVIIAVAGGLVGGLTS</sequence>
<evidence type="ECO:0008006" key="4">
    <source>
        <dbReference type="Google" id="ProtNLM"/>
    </source>
</evidence>
<organism evidence="2 3">
    <name type="scientific">Gordonia westfalica</name>
    <dbReference type="NCBI Taxonomy" id="158898"/>
    <lineage>
        <taxon>Bacteria</taxon>
        <taxon>Bacillati</taxon>
        <taxon>Actinomycetota</taxon>
        <taxon>Actinomycetes</taxon>
        <taxon>Mycobacteriales</taxon>
        <taxon>Gordoniaceae</taxon>
        <taxon>Gordonia</taxon>
    </lineage>
</organism>
<feature type="transmembrane region" description="Helical" evidence="1">
    <location>
        <begin position="30"/>
        <end position="52"/>
    </location>
</feature>
<keyword evidence="1" id="KW-1133">Transmembrane helix</keyword>